<accession>A0A8S5U4P1</accession>
<proteinExistence type="predicted"/>
<organism evidence="1">
    <name type="scientific">Siphoviridae sp. ctPUt3</name>
    <dbReference type="NCBI Taxonomy" id="2825485"/>
    <lineage>
        <taxon>Viruses</taxon>
        <taxon>Duplodnaviria</taxon>
        <taxon>Heunggongvirae</taxon>
        <taxon>Uroviricota</taxon>
        <taxon>Caudoviricetes</taxon>
    </lineage>
</organism>
<reference evidence="1" key="1">
    <citation type="journal article" date="2021" name="Proc. Natl. Acad. Sci. U.S.A.">
        <title>A Catalog of Tens of Thousands of Viruses from Human Metagenomes Reveals Hidden Associations with Chronic Diseases.</title>
        <authorList>
            <person name="Tisza M.J."/>
            <person name="Buck C.B."/>
        </authorList>
    </citation>
    <scope>NUCLEOTIDE SEQUENCE</scope>
    <source>
        <strain evidence="1">CtPUt3</strain>
    </source>
</reference>
<dbReference type="EMBL" id="BK016010">
    <property type="protein sequence ID" value="DAF89420.1"/>
    <property type="molecule type" value="Genomic_DNA"/>
</dbReference>
<evidence type="ECO:0000313" key="1">
    <source>
        <dbReference type="EMBL" id="DAF89420.1"/>
    </source>
</evidence>
<protein>
    <submittedName>
        <fullName evidence="1">Uncharacterized protein</fullName>
    </submittedName>
</protein>
<sequence>MRKAPSERTAGEIFAAHTVSYIRSCTRAQLRAVTVYGDSAGAPLGRLTARQITSGARPPAGARFMCDTLYLAQKLSEDRHYDATRAVYDLTLGRYIS</sequence>
<name>A0A8S5U4P1_9CAUD</name>